<dbReference type="EMBL" id="MFYX01000128">
    <property type="protein sequence ID" value="OGK01272.1"/>
    <property type="molecule type" value="Genomic_DNA"/>
</dbReference>
<dbReference type="Pfam" id="PF13470">
    <property type="entry name" value="PIN_3"/>
    <property type="match status" value="1"/>
</dbReference>
<dbReference type="SMART" id="SM00670">
    <property type="entry name" value="PINc"/>
    <property type="match status" value="1"/>
</dbReference>
<dbReference type="Gene3D" id="3.40.50.1010">
    <property type="entry name" value="5'-nuclease"/>
    <property type="match status" value="1"/>
</dbReference>
<protein>
    <submittedName>
        <fullName evidence="2">Putative toxin-antitoxin system toxin component, PIN family</fullName>
    </submittedName>
</protein>
<dbReference type="PANTHER" id="PTHR34610:SF3">
    <property type="entry name" value="SSL7007 PROTEIN"/>
    <property type="match status" value="1"/>
</dbReference>
<dbReference type="Proteomes" id="UP000179243">
    <property type="component" value="Unassembled WGS sequence"/>
</dbReference>
<gene>
    <name evidence="2" type="ORF">A2519_02850</name>
</gene>
<comment type="caution">
    <text evidence="2">The sequence shown here is derived from an EMBL/GenBank/DDBJ whole genome shotgun (WGS) entry which is preliminary data.</text>
</comment>
<sequence>MNKGFDIVIDTNVLVSAIRSSQGASFKLLSLIGKNHYQHHISVPLVFEYEEILHRQGKLLGLDAEIIDDILNYNIATAISHELYFLWRPCLNDPKDEMVLELAITANCEYIITYNLKHFNRVKGFKVRAITPKEFLTLIGG</sequence>
<dbReference type="SUPFAM" id="SSF88723">
    <property type="entry name" value="PIN domain-like"/>
    <property type="match status" value="1"/>
</dbReference>
<proteinExistence type="predicted"/>
<evidence type="ECO:0000313" key="3">
    <source>
        <dbReference type="Proteomes" id="UP000179243"/>
    </source>
</evidence>
<reference evidence="2 3" key="1">
    <citation type="journal article" date="2016" name="Nat. Commun.">
        <title>Thousands of microbial genomes shed light on interconnected biogeochemical processes in an aquifer system.</title>
        <authorList>
            <person name="Anantharaman K."/>
            <person name="Brown C.T."/>
            <person name="Hug L.A."/>
            <person name="Sharon I."/>
            <person name="Castelle C.J."/>
            <person name="Probst A.J."/>
            <person name="Thomas B.C."/>
            <person name="Singh A."/>
            <person name="Wilkins M.J."/>
            <person name="Karaoz U."/>
            <person name="Brodie E.L."/>
            <person name="Williams K.H."/>
            <person name="Hubbard S.S."/>
            <person name="Banfield J.F."/>
        </authorList>
    </citation>
    <scope>NUCLEOTIDE SEQUENCE [LARGE SCALE GENOMIC DNA]</scope>
</reference>
<name>A0A1F7F3Y4_UNCRA</name>
<organism evidence="2 3">
    <name type="scientific">Candidatus Raymondbacteria bacterium RIFOXYD12_FULL_49_13</name>
    <dbReference type="NCBI Taxonomy" id="1817890"/>
    <lineage>
        <taxon>Bacteria</taxon>
        <taxon>Raymondiibacteriota</taxon>
    </lineage>
</organism>
<dbReference type="InterPro" id="IPR029060">
    <property type="entry name" value="PIN-like_dom_sf"/>
</dbReference>
<evidence type="ECO:0000313" key="2">
    <source>
        <dbReference type="EMBL" id="OGK01272.1"/>
    </source>
</evidence>
<dbReference type="PANTHER" id="PTHR34610">
    <property type="entry name" value="SSL7007 PROTEIN"/>
    <property type="match status" value="1"/>
</dbReference>
<dbReference type="NCBIfam" id="TIGR00305">
    <property type="entry name" value="putative toxin-antitoxin system toxin component, PIN family"/>
    <property type="match status" value="1"/>
</dbReference>
<evidence type="ECO:0000259" key="1">
    <source>
        <dbReference type="SMART" id="SM00670"/>
    </source>
</evidence>
<dbReference type="AlphaFoldDB" id="A0A1F7F3Y4"/>
<feature type="domain" description="PIN" evidence="1">
    <location>
        <begin position="5"/>
        <end position="120"/>
    </location>
</feature>
<accession>A0A1F7F3Y4</accession>
<dbReference type="InterPro" id="IPR002850">
    <property type="entry name" value="PIN_toxin-like"/>
</dbReference>
<dbReference type="InterPro" id="IPR002716">
    <property type="entry name" value="PIN_dom"/>
</dbReference>